<evidence type="ECO:0000256" key="2">
    <source>
        <dbReference type="SAM" id="Phobius"/>
    </source>
</evidence>
<comment type="caution">
    <text evidence="3">The sequence shown here is derived from an EMBL/GenBank/DDBJ whole genome shotgun (WGS) entry which is preliminary data.</text>
</comment>
<dbReference type="OrthoDB" id="2608137at2"/>
<keyword evidence="2" id="KW-1133">Transmembrane helix</keyword>
<feature type="region of interest" description="Disordered" evidence="1">
    <location>
        <begin position="1"/>
        <end position="28"/>
    </location>
</feature>
<name>A0A4Y8M662_9BACL</name>
<reference evidence="3 4" key="1">
    <citation type="submission" date="2019-03" db="EMBL/GenBank/DDBJ databases">
        <title>Cohnella endophytica sp. nov., a novel endophytic bacterium isolated from bark of Sonneratia apetala.</title>
        <authorList>
            <person name="Tuo L."/>
        </authorList>
    </citation>
    <scope>NUCLEOTIDE SEQUENCE [LARGE SCALE GENOMIC DNA]</scope>
    <source>
        <strain evidence="3 4">CCTCC AB 208254</strain>
    </source>
</reference>
<feature type="transmembrane region" description="Helical" evidence="2">
    <location>
        <begin position="35"/>
        <end position="59"/>
    </location>
</feature>
<accession>A0A4Y8M662</accession>
<dbReference type="RefSeq" id="WP_135150470.1">
    <property type="nucleotide sequence ID" value="NZ_SOMN01000002.1"/>
</dbReference>
<keyword evidence="4" id="KW-1185">Reference proteome</keyword>
<dbReference type="EMBL" id="SOMN01000002">
    <property type="protein sequence ID" value="TFE30588.1"/>
    <property type="molecule type" value="Genomic_DNA"/>
</dbReference>
<proteinExistence type="predicted"/>
<sequence length="151" mass="16404">MNEHHEKDEQFPNDRAFTPIEQPASGPRKHSGLGIASFVLSLVSIVAFIGVTIGVIVLISNEIDFSTLVDSNGQLTMTEEELINKLQPLLGYLIMYPLVLVLNVIGLILGIVGLARRGYKKAFPVLGTVFNGLAILGVFLLMVIAFVQNSL</sequence>
<evidence type="ECO:0000313" key="3">
    <source>
        <dbReference type="EMBL" id="TFE30588.1"/>
    </source>
</evidence>
<keyword evidence="2" id="KW-0812">Transmembrane</keyword>
<evidence type="ECO:0000313" key="4">
    <source>
        <dbReference type="Proteomes" id="UP000297900"/>
    </source>
</evidence>
<keyword evidence="2" id="KW-0472">Membrane</keyword>
<feature type="transmembrane region" description="Helical" evidence="2">
    <location>
        <begin position="94"/>
        <end position="115"/>
    </location>
</feature>
<evidence type="ECO:0008006" key="5">
    <source>
        <dbReference type="Google" id="ProtNLM"/>
    </source>
</evidence>
<protein>
    <recommendedName>
        <fullName evidence="5">DUF4064 domain-containing protein</fullName>
    </recommendedName>
</protein>
<organism evidence="3 4">
    <name type="scientific">Cohnella luojiensis</name>
    <dbReference type="NCBI Taxonomy" id="652876"/>
    <lineage>
        <taxon>Bacteria</taxon>
        <taxon>Bacillati</taxon>
        <taxon>Bacillota</taxon>
        <taxon>Bacilli</taxon>
        <taxon>Bacillales</taxon>
        <taxon>Paenibacillaceae</taxon>
        <taxon>Cohnella</taxon>
    </lineage>
</organism>
<dbReference type="Proteomes" id="UP000297900">
    <property type="component" value="Unassembled WGS sequence"/>
</dbReference>
<dbReference type="AlphaFoldDB" id="A0A4Y8M662"/>
<feature type="compositionally biased region" description="Basic and acidic residues" evidence="1">
    <location>
        <begin position="1"/>
        <end position="12"/>
    </location>
</feature>
<gene>
    <name evidence="3" type="ORF">E2980_02025</name>
</gene>
<feature type="transmembrane region" description="Helical" evidence="2">
    <location>
        <begin position="122"/>
        <end position="147"/>
    </location>
</feature>
<evidence type="ECO:0000256" key="1">
    <source>
        <dbReference type="SAM" id="MobiDB-lite"/>
    </source>
</evidence>